<dbReference type="Proteomes" id="UP000324897">
    <property type="component" value="Unassembled WGS sequence"/>
</dbReference>
<comment type="caution">
    <text evidence="1">The sequence shown here is derived from an EMBL/GenBank/DDBJ whole genome shotgun (WGS) entry which is preliminary data.</text>
</comment>
<accession>A0A5J9SUJ5</accession>
<gene>
    <name evidence="1" type="ORF">EJB05_51895</name>
</gene>
<proteinExistence type="predicted"/>
<reference evidence="1 2" key="1">
    <citation type="journal article" date="2019" name="Sci. Rep.">
        <title>A high-quality genome of Eragrostis curvula grass provides insights into Poaceae evolution and supports new strategies to enhance forage quality.</title>
        <authorList>
            <person name="Carballo J."/>
            <person name="Santos B.A.C.M."/>
            <person name="Zappacosta D."/>
            <person name="Garbus I."/>
            <person name="Selva J.P."/>
            <person name="Gallo C.A."/>
            <person name="Diaz A."/>
            <person name="Albertini E."/>
            <person name="Caccamo M."/>
            <person name="Echenique V."/>
        </authorList>
    </citation>
    <scope>NUCLEOTIDE SEQUENCE [LARGE SCALE GENOMIC DNA]</scope>
    <source>
        <strain evidence="2">cv. Victoria</strain>
        <tissue evidence="1">Leaf</tissue>
    </source>
</reference>
<dbReference type="AlphaFoldDB" id="A0A5J9SUJ5"/>
<organism evidence="1 2">
    <name type="scientific">Eragrostis curvula</name>
    <name type="common">weeping love grass</name>
    <dbReference type="NCBI Taxonomy" id="38414"/>
    <lineage>
        <taxon>Eukaryota</taxon>
        <taxon>Viridiplantae</taxon>
        <taxon>Streptophyta</taxon>
        <taxon>Embryophyta</taxon>
        <taxon>Tracheophyta</taxon>
        <taxon>Spermatophyta</taxon>
        <taxon>Magnoliopsida</taxon>
        <taxon>Liliopsida</taxon>
        <taxon>Poales</taxon>
        <taxon>Poaceae</taxon>
        <taxon>PACMAD clade</taxon>
        <taxon>Chloridoideae</taxon>
        <taxon>Eragrostideae</taxon>
        <taxon>Eragrostidinae</taxon>
        <taxon>Eragrostis</taxon>
    </lineage>
</organism>
<feature type="non-terminal residue" evidence="1">
    <location>
        <position position="1"/>
    </location>
</feature>
<protein>
    <submittedName>
        <fullName evidence="1">Uncharacterized protein</fullName>
    </submittedName>
</protein>
<evidence type="ECO:0000313" key="2">
    <source>
        <dbReference type="Proteomes" id="UP000324897"/>
    </source>
</evidence>
<keyword evidence="2" id="KW-1185">Reference proteome</keyword>
<dbReference type="Gramene" id="TVU02604">
    <property type="protein sequence ID" value="TVU02604"/>
    <property type="gene ID" value="EJB05_51895"/>
</dbReference>
<sequence length="84" mass="9238">MAVSRPDPAPPREQLPVAMREIRSCHSSSSTSAHAATTAQNRCRVHGQLRPAWSPACIYGFNDIFGHGFNTKLGSAWLVYKDIL</sequence>
<evidence type="ECO:0000313" key="1">
    <source>
        <dbReference type="EMBL" id="TVU02604.1"/>
    </source>
</evidence>
<name>A0A5J9SUJ5_9POAL</name>
<dbReference type="EMBL" id="RWGY01000307">
    <property type="protein sequence ID" value="TVU02604.1"/>
    <property type="molecule type" value="Genomic_DNA"/>
</dbReference>